<feature type="compositionally biased region" description="Acidic residues" evidence="3">
    <location>
        <begin position="263"/>
        <end position="272"/>
    </location>
</feature>
<keyword evidence="1" id="KW-0547">Nucleotide-binding</keyword>
<dbReference type="PROSITE" id="PS51219">
    <property type="entry name" value="DPCK"/>
    <property type="match status" value="1"/>
</dbReference>
<feature type="compositionally biased region" description="Polar residues" evidence="3">
    <location>
        <begin position="414"/>
        <end position="428"/>
    </location>
</feature>
<organism evidence="4 5">
    <name type="scientific">Candolleomyces eurysporus</name>
    <dbReference type="NCBI Taxonomy" id="2828524"/>
    <lineage>
        <taxon>Eukaryota</taxon>
        <taxon>Fungi</taxon>
        <taxon>Dikarya</taxon>
        <taxon>Basidiomycota</taxon>
        <taxon>Agaricomycotina</taxon>
        <taxon>Agaricomycetes</taxon>
        <taxon>Agaricomycetidae</taxon>
        <taxon>Agaricales</taxon>
        <taxon>Agaricineae</taxon>
        <taxon>Psathyrellaceae</taxon>
        <taxon>Candolleomyces</taxon>
    </lineage>
</organism>
<feature type="compositionally biased region" description="Basic residues" evidence="3">
    <location>
        <begin position="107"/>
        <end position="117"/>
    </location>
</feature>
<feature type="region of interest" description="Disordered" evidence="3">
    <location>
        <begin position="400"/>
        <end position="428"/>
    </location>
</feature>
<feature type="compositionally biased region" description="Low complexity" evidence="3">
    <location>
        <begin position="351"/>
        <end position="363"/>
    </location>
</feature>
<keyword evidence="2" id="KW-0067">ATP-binding</keyword>
<dbReference type="GO" id="GO:0015937">
    <property type="term" value="P:coenzyme A biosynthetic process"/>
    <property type="evidence" value="ECO:0007669"/>
    <property type="project" value="InterPro"/>
</dbReference>
<feature type="non-terminal residue" evidence="4">
    <location>
        <position position="596"/>
    </location>
</feature>
<evidence type="ECO:0000256" key="1">
    <source>
        <dbReference type="ARBA" id="ARBA00022741"/>
    </source>
</evidence>
<keyword evidence="5" id="KW-1185">Reference proteome</keyword>
<dbReference type="EMBL" id="JANBPK010000726">
    <property type="protein sequence ID" value="KAJ2934119.1"/>
    <property type="molecule type" value="Genomic_DNA"/>
</dbReference>
<evidence type="ECO:0000313" key="4">
    <source>
        <dbReference type="EMBL" id="KAJ2934119.1"/>
    </source>
</evidence>
<feature type="compositionally biased region" description="Low complexity" evidence="3">
    <location>
        <begin position="12"/>
        <end position="31"/>
    </location>
</feature>
<protein>
    <submittedName>
        <fullName evidence="4">Uncharacterized protein</fullName>
    </submittedName>
</protein>
<dbReference type="Proteomes" id="UP001140091">
    <property type="component" value="Unassembled WGS sequence"/>
</dbReference>
<feature type="compositionally biased region" description="Low complexity" evidence="3">
    <location>
        <begin position="400"/>
        <end position="413"/>
    </location>
</feature>
<feature type="region of interest" description="Disordered" evidence="3">
    <location>
        <begin position="452"/>
        <end position="596"/>
    </location>
</feature>
<name>A0A9W8MMP6_9AGAR</name>
<reference evidence="4" key="1">
    <citation type="submission" date="2022-06" db="EMBL/GenBank/DDBJ databases">
        <title>Genome Sequence of Candolleomyces eurysporus.</title>
        <authorList>
            <person name="Buettner E."/>
        </authorList>
    </citation>
    <scope>NUCLEOTIDE SEQUENCE</scope>
    <source>
        <strain evidence="4">VTCC 930004</strain>
    </source>
</reference>
<feature type="compositionally biased region" description="Low complexity" evidence="3">
    <location>
        <begin position="523"/>
        <end position="577"/>
    </location>
</feature>
<sequence length="596" mass="61955">MSTSNAAFIQGSSSTSSQSTTTSIPDEIIIPDSDEYEDPLPIPTTTRNRIPRSESRGASASASARSSRSGSVAGSLPGSRAASLSGSRRFSPSRSGIDQSSSARSGSRSKRKGKRVPAKTEYGGEETEMTAGPSRMVEDTVAIDVKGKGKGKKRQRSLGSEDEEEQEELRPAPPRHPFGWRSPSIDSIPPTQDSQHPLPPDSQTSAILGPFTSTTEPEHISAESATANPGGSPTFSDILNSAQERITHNSSSTLRSPELSFTDIDDDDLDNDESFAQHIAATSRSSRSSIRIEELLNGPEPSSSTWFLNREDDVHSHGFANEVNSFEDFYPPSTSGAASTTSYGQEREQYASTSTSISRPSASMDTTTNNANSNSVRRAETLSDFANEPNPFDDWYPPTSTSASTFTANPTNAIPTSTSTEMSASTNTNSTLLRRRAESLADLFRDAIGDDHESYIMPEPSNSNAGRTSGSSSASASANAGPSASNLDLDGRTAWDLGSPFGRGYGGSDPSSYSGGGGGGAVAGSSSSAGAGSSTLAMASGSGLGSSIAPQPVPASSSVDPSSSAAGADADEFGGVVEEIEIAEEPTGRSSRRNGG</sequence>
<gene>
    <name evidence="4" type="ORF">H1R20_g3010</name>
</gene>
<feature type="compositionally biased region" description="Polar residues" evidence="3">
    <location>
        <begin position="223"/>
        <end position="255"/>
    </location>
</feature>
<feature type="compositionally biased region" description="Polar residues" evidence="3">
    <location>
        <begin position="189"/>
        <end position="215"/>
    </location>
</feature>
<feature type="compositionally biased region" description="Low complexity" evidence="3">
    <location>
        <begin position="461"/>
        <end position="486"/>
    </location>
</feature>
<comment type="caution">
    <text evidence="4">The sequence shown here is derived from an EMBL/GenBank/DDBJ whole genome shotgun (WGS) entry which is preliminary data.</text>
</comment>
<proteinExistence type="predicted"/>
<accession>A0A9W8MMP6</accession>
<dbReference type="AlphaFoldDB" id="A0A9W8MMP6"/>
<feature type="compositionally biased region" description="Polar residues" evidence="3">
    <location>
        <begin position="364"/>
        <end position="375"/>
    </location>
</feature>
<evidence type="ECO:0000256" key="2">
    <source>
        <dbReference type="ARBA" id="ARBA00022840"/>
    </source>
</evidence>
<feature type="compositionally biased region" description="Low complexity" evidence="3">
    <location>
        <begin position="56"/>
        <end position="106"/>
    </location>
</feature>
<evidence type="ECO:0000256" key="3">
    <source>
        <dbReference type="SAM" id="MobiDB-lite"/>
    </source>
</evidence>
<feature type="compositionally biased region" description="Low complexity" evidence="3">
    <location>
        <begin position="330"/>
        <end position="344"/>
    </location>
</feature>
<feature type="region of interest" description="Disordered" evidence="3">
    <location>
        <begin position="1"/>
        <end position="272"/>
    </location>
</feature>
<dbReference type="InterPro" id="IPR001977">
    <property type="entry name" value="Depp_CoAkinase"/>
</dbReference>
<feature type="region of interest" description="Disordered" evidence="3">
    <location>
        <begin position="324"/>
        <end position="375"/>
    </location>
</feature>
<dbReference type="GO" id="GO:0004140">
    <property type="term" value="F:dephospho-CoA kinase activity"/>
    <property type="evidence" value="ECO:0007669"/>
    <property type="project" value="InterPro"/>
</dbReference>
<dbReference type="GO" id="GO:0005524">
    <property type="term" value="F:ATP binding"/>
    <property type="evidence" value="ECO:0007669"/>
    <property type="project" value="UniProtKB-KW"/>
</dbReference>
<evidence type="ECO:0000313" key="5">
    <source>
        <dbReference type="Proteomes" id="UP001140091"/>
    </source>
</evidence>
<feature type="compositionally biased region" description="Polar residues" evidence="3">
    <location>
        <begin position="1"/>
        <end position="11"/>
    </location>
</feature>